<keyword evidence="5 6" id="KW-0472">Membrane</keyword>
<comment type="caution">
    <text evidence="7">The sequence shown here is derived from an EMBL/GenBank/DDBJ whole genome shotgun (WGS) entry which is preliminary data.</text>
</comment>
<dbReference type="AlphaFoldDB" id="A0A5J4VLU2"/>
<feature type="transmembrane region" description="Helical" evidence="6">
    <location>
        <begin position="70"/>
        <end position="89"/>
    </location>
</feature>
<feature type="transmembrane region" description="Helical" evidence="6">
    <location>
        <begin position="95"/>
        <end position="114"/>
    </location>
</feature>
<proteinExistence type="inferred from homology"/>
<keyword evidence="4 6" id="KW-1133">Transmembrane helix</keyword>
<dbReference type="GO" id="GO:0005789">
    <property type="term" value="C:endoplasmic reticulum membrane"/>
    <property type="evidence" value="ECO:0007669"/>
    <property type="project" value="TreeGrafter"/>
</dbReference>
<accession>A0A5J4VLU2</accession>
<evidence type="ECO:0000256" key="5">
    <source>
        <dbReference type="ARBA" id="ARBA00023136"/>
    </source>
</evidence>
<dbReference type="OrthoDB" id="29023at2759"/>
<keyword evidence="3 6" id="KW-0812">Transmembrane</keyword>
<organism evidence="7 8">
    <name type="scientific">Streblomastix strix</name>
    <dbReference type="NCBI Taxonomy" id="222440"/>
    <lineage>
        <taxon>Eukaryota</taxon>
        <taxon>Metamonada</taxon>
        <taxon>Preaxostyla</taxon>
        <taxon>Oxymonadida</taxon>
        <taxon>Streblomastigidae</taxon>
        <taxon>Streblomastix</taxon>
    </lineage>
</organism>
<dbReference type="GO" id="GO:0036064">
    <property type="term" value="C:ciliary basal body"/>
    <property type="evidence" value="ECO:0007669"/>
    <property type="project" value="TreeGrafter"/>
</dbReference>
<dbReference type="Pfam" id="PF05346">
    <property type="entry name" value="DUF747"/>
    <property type="match status" value="1"/>
</dbReference>
<evidence type="ECO:0000256" key="4">
    <source>
        <dbReference type="ARBA" id="ARBA00022989"/>
    </source>
</evidence>
<dbReference type="PANTHER" id="PTHR13317:SF4">
    <property type="entry name" value="TRANSMEMBRANE ANTERIOR POSTERIOR TRANSFORMATION PROTEIN 1 HOMOLOG"/>
    <property type="match status" value="1"/>
</dbReference>
<sequence length="130" mass="15003">MDPNHYTKYHTNVDWLKHAFLIKFNETEGIGAEIYGHLREQIVHLCKKLSKGETFDNTGSLAKMLSFHPLPVAASTIIFLTNCIHLPKFSGFQYIPLWFVVWIGIFTIKVFGSLQFMHYVKNRVNSSEAQ</sequence>
<dbReference type="GO" id="GO:0045724">
    <property type="term" value="P:positive regulation of cilium assembly"/>
    <property type="evidence" value="ECO:0007669"/>
    <property type="project" value="TreeGrafter"/>
</dbReference>
<dbReference type="InterPro" id="IPR008010">
    <property type="entry name" value="Tatp1"/>
</dbReference>
<dbReference type="EMBL" id="SNRW01006182">
    <property type="protein sequence ID" value="KAA6383561.1"/>
    <property type="molecule type" value="Genomic_DNA"/>
</dbReference>
<evidence type="ECO:0000256" key="6">
    <source>
        <dbReference type="SAM" id="Phobius"/>
    </source>
</evidence>
<name>A0A5J4VLU2_9EUKA</name>
<evidence type="ECO:0000256" key="2">
    <source>
        <dbReference type="ARBA" id="ARBA00008803"/>
    </source>
</evidence>
<comment type="similarity">
    <text evidence="2">Belongs to the TAPT1 family.</text>
</comment>
<dbReference type="Proteomes" id="UP000324800">
    <property type="component" value="Unassembled WGS sequence"/>
</dbReference>
<evidence type="ECO:0000313" key="7">
    <source>
        <dbReference type="EMBL" id="KAA6383561.1"/>
    </source>
</evidence>
<evidence type="ECO:0000313" key="8">
    <source>
        <dbReference type="Proteomes" id="UP000324800"/>
    </source>
</evidence>
<protein>
    <submittedName>
        <fullName evidence="7">Uncharacterized protein</fullName>
    </submittedName>
</protein>
<comment type="subcellular location">
    <subcellularLocation>
        <location evidence="1">Membrane</location>
        <topology evidence="1">Multi-pass membrane protein</topology>
    </subcellularLocation>
</comment>
<evidence type="ECO:0000256" key="1">
    <source>
        <dbReference type="ARBA" id="ARBA00004141"/>
    </source>
</evidence>
<reference evidence="7 8" key="1">
    <citation type="submission" date="2019-03" db="EMBL/GenBank/DDBJ databases">
        <title>Single cell metagenomics reveals metabolic interactions within the superorganism composed of flagellate Streblomastix strix and complex community of Bacteroidetes bacteria on its surface.</title>
        <authorList>
            <person name="Treitli S.C."/>
            <person name="Kolisko M."/>
            <person name="Husnik F."/>
            <person name="Keeling P."/>
            <person name="Hampl V."/>
        </authorList>
    </citation>
    <scope>NUCLEOTIDE SEQUENCE [LARGE SCALE GENOMIC DNA]</scope>
    <source>
        <strain evidence="7">ST1C</strain>
    </source>
</reference>
<evidence type="ECO:0000256" key="3">
    <source>
        <dbReference type="ARBA" id="ARBA00022692"/>
    </source>
</evidence>
<gene>
    <name evidence="7" type="ORF">EZS28_020912</name>
</gene>
<dbReference type="PANTHER" id="PTHR13317">
    <property type="entry name" value="TRANSMEMBRANE ANTERIOR POSTERIOR TRANSFORMATION PROTEIN 1 HOMOLOG"/>
    <property type="match status" value="1"/>
</dbReference>